<evidence type="ECO:0000256" key="1">
    <source>
        <dbReference type="SAM" id="Phobius"/>
    </source>
</evidence>
<feature type="transmembrane region" description="Helical" evidence="1">
    <location>
        <begin position="45"/>
        <end position="70"/>
    </location>
</feature>
<dbReference type="EMBL" id="FOHX01000002">
    <property type="protein sequence ID" value="SET14034.1"/>
    <property type="molecule type" value="Genomic_DNA"/>
</dbReference>
<dbReference type="Proteomes" id="UP000199361">
    <property type="component" value="Unassembled WGS sequence"/>
</dbReference>
<dbReference type="RefSeq" id="WP_091077567.1">
    <property type="nucleotide sequence ID" value="NZ_FOHX01000002.1"/>
</dbReference>
<proteinExistence type="predicted"/>
<reference evidence="2 3" key="1">
    <citation type="submission" date="2016-10" db="EMBL/GenBank/DDBJ databases">
        <authorList>
            <person name="de Groot N.N."/>
        </authorList>
    </citation>
    <scope>NUCLEOTIDE SEQUENCE [LARGE SCALE GENOMIC DNA]</scope>
    <source>
        <strain evidence="2 3">CGMCC 4.5598</strain>
    </source>
</reference>
<keyword evidence="1" id="KW-0812">Transmembrane</keyword>
<organism evidence="2 3">
    <name type="scientific">Nonomuraea wenchangensis</name>
    <dbReference type="NCBI Taxonomy" id="568860"/>
    <lineage>
        <taxon>Bacteria</taxon>
        <taxon>Bacillati</taxon>
        <taxon>Actinomycetota</taxon>
        <taxon>Actinomycetes</taxon>
        <taxon>Streptosporangiales</taxon>
        <taxon>Streptosporangiaceae</taxon>
        <taxon>Nonomuraea</taxon>
    </lineage>
</organism>
<dbReference type="STRING" id="568860.SAMN05421811_102162"/>
<protein>
    <submittedName>
        <fullName evidence="2">Uncharacterized protein</fullName>
    </submittedName>
</protein>
<keyword evidence="1" id="KW-0472">Membrane</keyword>
<name>A0A1I0C3I8_9ACTN</name>
<evidence type="ECO:0000313" key="3">
    <source>
        <dbReference type="Proteomes" id="UP000199361"/>
    </source>
</evidence>
<evidence type="ECO:0000313" key="2">
    <source>
        <dbReference type="EMBL" id="SET14034.1"/>
    </source>
</evidence>
<feature type="transmembrane region" description="Helical" evidence="1">
    <location>
        <begin position="12"/>
        <end position="33"/>
    </location>
</feature>
<dbReference type="AlphaFoldDB" id="A0A1I0C3I8"/>
<accession>A0A1I0C3I8</accession>
<keyword evidence="1" id="KW-1133">Transmembrane helix</keyword>
<keyword evidence="3" id="KW-1185">Reference proteome</keyword>
<gene>
    <name evidence="2" type="ORF">SAMN05421811_102162</name>
</gene>
<sequence>MTDRRRRWGRDATRALQSWTFWLLIVLVGLLAGDLISEGPERITAAYLVARVVVFGGGWLGGVFVIRWLARRAADDSRGADDGGT</sequence>